<name>A0ABQ2KFT1_9NOCA</name>
<dbReference type="Proteomes" id="UP000658127">
    <property type="component" value="Unassembled WGS sequence"/>
</dbReference>
<protein>
    <submittedName>
        <fullName evidence="2">Uncharacterized protein</fullName>
    </submittedName>
</protein>
<reference evidence="3" key="1">
    <citation type="journal article" date="2019" name="Int. J. Syst. Evol. Microbiol.">
        <title>The Global Catalogue of Microorganisms (GCM) 10K type strain sequencing project: providing services to taxonomists for standard genome sequencing and annotation.</title>
        <authorList>
            <consortium name="The Broad Institute Genomics Platform"/>
            <consortium name="The Broad Institute Genome Sequencing Center for Infectious Disease"/>
            <person name="Wu L."/>
            <person name="Ma J."/>
        </authorList>
    </citation>
    <scope>NUCLEOTIDE SEQUENCE [LARGE SCALE GENOMIC DNA]</scope>
    <source>
        <strain evidence="3">CGMCC 4.7329</strain>
    </source>
</reference>
<evidence type="ECO:0000256" key="1">
    <source>
        <dbReference type="SAM" id="MobiDB-lite"/>
    </source>
</evidence>
<keyword evidence="3" id="KW-1185">Reference proteome</keyword>
<feature type="compositionally biased region" description="Low complexity" evidence="1">
    <location>
        <begin position="7"/>
        <end position="20"/>
    </location>
</feature>
<comment type="caution">
    <text evidence="2">The sequence shown here is derived from an EMBL/GenBank/DDBJ whole genome shotgun (WGS) entry which is preliminary data.</text>
</comment>
<evidence type="ECO:0000313" key="3">
    <source>
        <dbReference type="Proteomes" id="UP000658127"/>
    </source>
</evidence>
<gene>
    <name evidence="2" type="ORF">GCM10011610_28360</name>
</gene>
<sequence length="92" mass="9061">MLGAQQFGTVTTETDGGDTVFGRELDEIGGEGERHRVPASPQFAGKQDAGLGIAPAPGEGQQCTHRQPALSAADAASATGAAAAGAARVVTA</sequence>
<evidence type="ECO:0000313" key="2">
    <source>
        <dbReference type="EMBL" id="GGN79731.1"/>
    </source>
</evidence>
<accession>A0ABQ2KFT1</accession>
<proteinExistence type="predicted"/>
<dbReference type="EMBL" id="BMNE01000003">
    <property type="protein sequence ID" value="GGN79731.1"/>
    <property type="molecule type" value="Genomic_DNA"/>
</dbReference>
<feature type="region of interest" description="Disordered" evidence="1">
    <location>
        <begin position="1"/>
        <end position="22"/>
    </location>
</feature>
<organism evidence="2 3">
    <name type="scientific">Nocardia rhizosphaerihabitans</name>
    <dbReference type="NCBI Taxonomy" id="1691570"/>
    <lineage>
        <taxon>Bacteria</taxon>
        <taxon>Bacillati</taxon>
        <taxon>Actinomycetota</taxon>
        <taxon>Actinomycetes</taxon>
        <taxon>Mycobacteriales</taxon>
        <taxon>Nocardiaceae</taxon>
        <taxon>Nocardia</taxon>
    </lineage>
</organism>